<dbReference type="InterPro" id="IPR036291">
    <property type="entry name" value="NAD(P)-bd_dom_sf"/>
</dbReference>
<dbReference type="Pfam" id="PF08240">
    <property type="entry name" value="ADH_N"/>
    <property type="match status" value="1"/>
</dbReference>
<dbReference type="InterPro" id="IPR013149">
    <property type="entry name" value="ADH-like_C"/>
</dbReference>
<dbReference type="PANTHER" id="PTHR42940:SF1">
    <property type="entry name" value="ENOYL REDUCTASE (ER) DOMAIN-CONTAINING PROTEIN"/>
    <property type="match status" value="1"/>
</dbReference>
<dbReference type="SUPFAM" id="SSF51735">
    <property type="entry name" value="NAD(P)-binding Rossmann-fold domains"/>
    <property type="match status" value="1"/>
</dbReference>
<dbReference type="GO" id="GO:0005737">
    <property type="term" value="C:cytoplasm"/>
    <property type="evidence" value="ECO:0007669"/>
    <property type="project" value="TreeGrafter"/>
</dbReference>
<dbReference type="Gene3D" id="3.90.180.10">
    <property type="entry name" value="Medium-chain alcohol dehydrogenases, catalytic domain"/>
    <property type="match status" value="1"/>
</dbReference>
<organism evidence="9 10">
    <name type="scientific">Exophiala bonariae</name>
    <dbReference type="NCBI Taxonomy" id="1690606"/>
    <lineage>
        <taxon>Eukaryota</taxon>
        <taxon>Fungi</taxon>
        <taxon>Dikarya</taxon>
        <taxon>Ascomycota</taxon>
        <taxon>Pezizomycotina</taxon>
        <taxon>Eurotiomycetes</taxon>
        <taxon>Chaetothyriomycetidae</taxon>
        <taxon>Chaetothyriales</taxon>
        <taxon>Herpotrichiellaceae</taxon>
        <taxon>Exophiala</taxon>
    </lineage>
</organism>
<keyword evidence="4 7" id="KW-0862">Zinc</keyword>
<dbReference type="EMBL" id="JAVRRD010000049">
    <property type="protein sequence ID" value="KAK5044465.1"/>
    <property type="molecule type" value="Genomic_DNA"/>
</dbReference>
<evidence type="ECO:0000256" key="6">
    <source>
        <dbReference type="ARBA" id="ARBA00023027"/>
    </source>
</evidence>
<keyword evidence="3 7" id="KW-0479">Metal-binding</keyword>
<gene>
    <name evidence="9" type="ORF">LTR84_010746</name>
</gene>
<evidence type="ECO:0000256" key="4">
    <source>
        <dbReference type="ARBA" id="ARBA00022833"/>
    </source>
</evidence>
<name>A0AAV9MUW9_9EURO</name>
<dbReference type="Proteomes" id="UP001358417">
    <property type="component" value="Unassembled WGS sequence"/>
</dbReference>
<proteinExistence type="inferred from homology"/>
<dbReference type="InterPro" id="IPR013154">
    <property type="entry name" value="ADH-like_N"/>
</dbReference>
<dbReference type="InterPro" id="IPR002328">
    <property type="entry name" value="ADH_Zn_CS"/>
</dbReference>
<comment type="cofactor">
    <cofactor evidence="1 7">
        <name>Zn(2+)</name>
        <dbReference type="ChEBI" id="CHEBI:29105"/>
    </cofactor>
</comment>
<dbReference type="SUPFAM" id="SSF50129">
    <property type="entry name" value="GroES-like"/>
    <property type="match status" value="1"/>
</dbReference>
<protein>
    <recommendedName>
        <fullName evidence="8">Enoyl reductase (ER) domain-containing protein</fullName>
    </recommendedName>
</protein>
<evidence type="ECO:0000313" key="9">
    <source>
        <dbReference type="EMBL" id="KAK5044465.1"/>
    </source>
</evidence>
<keyword evidence="10" id="KW-1185">Reference proteome</keyword>
<dbReference type="AlphaFoldDB" id="A0AAV9MUW9"/>
<keyword evidence="5" id="KW-0560">Oxidoreductase</keyword>
<accession>A0AAV9MUW9</accession>
<dbReference type="PROSITE" id="PS00059">
    <property type="entry name" value="ADH_ZINC"/>
    <property type="match status" value="1"/>
</dbReference>
<dbReference type="InterPro" id="IPR020843">
    <property type="entry name" value="ER"/>
</dbReference>
<evidence type="ECO:0000256" key="2">
    <source>
        <dbReference type="ARBA" id="ARBA00008072"/>
    </source>
</evidence>
<dbReference type="PANTHER" id="PTHR42940">
    <property type="entry name" value="ALCOHOL DEHYDROGENASE 1-RELATED"/>
    <property type="match status" value="1"/>
</dbReference>
<dbReference type="GeneID" id="89978901"/>
<dbReference type="SMART" id="SM00829">
    <property type="entry name" value="PKS_ER"/>
    <property type="match status" value="1"/>
</dbReference>
<dbReference type="InterPro" id="IPR011032">
    <property type="entry name" value="GroES-like_sf"/>
</dbReference>
<evidence type="ECO:0000256" key="5">
    <source>
        <dbReference type="ARBA" id="ARBA00023002"/>
    </source>
</evidence>
<dbReference type="Gene3D" id="3.40.50.720">
    <property type="entry name" value="NAD(P)-binding Rossmann-like Domain"/>
    <property type="match status" value="1"/>
</dbReference>
<evidence type="ECO:0000256" key="1">
    <source>
        <dbReference type="ARBA" id="ARBA00001947"/>
    </source>
</evidence>
<dbReference type="Pfam" id="PF00107">
    <property type="entry name" value="ADH_zinc_N"/>
    <property type="match status" value="1"/>
</dbReference>
<feature type="domain" description="Enoyl reductase (ER)" evidence="8">
    <location>
        <begin position="24"/>
        <end position="359"/>
    </location>
</feature>
<dbReference type="FunFam" id="3.40.50.720:FF:000039">
    <property type="entry name" value="Alcohol dehydrogenase AdhP"/>
    <property type="match status" value="1"/>
</dbReference>
<evidence type="ECO:0000256" key="3">
    <source>
        <dbReference type="ARBA" id="ARBA00022723"/>
    </source>
</evidence>
<evidence type="ECO:0000256" key="7">
    <source>
        <dbReference type="RuleBase" id="RU361277"/>
    </source>
</evidence>
<dbReference type="RefSeq" id="XP_064700126.1">
    <property type="nucleotide sequence ID" value="XM_064854280.1"/>
</dbReference>
<dbReference type="GO" id="GO:0004022">
    <property type="term" value="F:alcohol dehydrogenase (NAD+) activity"/>
    <property type="evidence" value="ECO:0007669"/>
    <property type="project" value="TreeGrafter"/>
</dbReference>
<keyword evidence="6" id="KW-0520">NAD</keyword>
<evidence type="ECO:0000313" key="10">
    <source>
        <dbReference type="Proteomes" id="UP001358417"/>
    </source>
</evidence>
<evidence type="ECO:0000259" key="8">
    <source>
        <dbReference type="SMART" id="SM00829"/>
    </source>
</evidence>
<reference evidence="9 10" key="1">
    <citation type="submission" date="2023-08" db="EMBL/GenBank/DDBJ databases">
        <title>Black Yeasts Isolated from many extreme environments.</title>
        <authorList>
            <person name="Coleine C."/>
            <person name="Stajich J.E."/>
            <person name="Selbmann L."/>
        </authorList>
    </citation>
    <scope>NUCLEOTIDE SEQUENCE [LARGE SCALE GENOMIC DNA]</scope>
    <source>
        <strain evidence="9 10">CCFEE 5792</strain>
    </source>
</reference>
<dbReference type="GO" id="GO:0008270">
    <property type="term" value="F:zinc ion binding"/>
    <property type="evidence" value="ECO:0007669"/>
    <property type="project" value="InterPro"/>
</dbReference>
<comment type="similarity">
    <text evidence="2 7">Belongs to the zinc-containing alcohol dehydrogenase family.</text>
</comment>
<dbReference type="CDD" id="cd08297">
    <property type="entry name" value="CAD3"/>
    <property type="match status" value="1"/>
</dbReference>
<comment type="caution">
    <text evidence="9">The sequence shown here is derived from an EMBL/GenBank/DDBJ whole genome shotgun (WGS) entry which is preliminary data.</text>
</comment>
<sequence length="363" mass="38514">MGKNGEFTIPKFCKAGVMYDEGPGCYVKVEDVPVPEPGPDELLLRLNITGLCFSDLHYMMNDLALPKMSDFGVRSPGHEGAGVVVKLGGNVKGWSVGDRGGVKPLWDTCGSCRLCWGGQETHCRKGVFTGLQCPGTYQQYILSPAKYTTRIPEGVSDELAAEPIMCSASTMVQSLEASGLRPGNWAVFPGGGGGVGIQGIQLAAAMGFRPIAIDTGPAKRELCLRLGAEAFVDFKETTDVTQRVIEITDGEGAHGVFVTAPQAYANAISYTGSRPGSCVMCIGLPASDTVILGADPAKYVLQNFSISGTVVGSMMDTEKALDFARRGKLEPIYETFSIDKLPEALAKLKAGQVAGRVVIDFNQ</sequence>